<name>A0ABZ0GNS7_9GAMM</name>
<dbReference type="Pfam" id="PF03330">
    <property type="entry name" value="DPBB_1"/>
    <property type="match status" value="1"/>
</dbReference>
<dbReference type="Pfam" id="PF05036">
    <property type="entry name" value="SPOR"/>
    <property type="match status" value="1"/>
</dbReference>
<dbReference type="PANTHER" id="PTHR34183:SF1">
    <property type="entry name" value="ENDOLYTIC PEPTIDOGLYCAN TRANSGLYCOSYLASE RLPA"/>
    <property type="match status" value="1"/>
</dbReference>
<dbReference type="HAMAP" id="MF_02071">
    <property type="entry name" value="RlpA"/>
    <property type="match status" value="1"/>
</dbReference>
<comment type="function">
    <text evidence="4">Lytic transglycosylase with a strong preference for naked glycan strands that lack stem peptides.</text>
</comment>
<dbReference type="SUPFAM" id="SSF50685">
    <property type="entry name" value="Barwin-like endoglucanases"/>
    <property type="match status" value="1"/>
</dbReference>
<dbReference type="EC" id="4.2.2.-" evidence="4"/>
<dbReference type="PANTHER" id="PTHR34183">
    <property type="entry name" value="ENDOLYTIC PEPTIDOGLYCAN TRANSGLYCOSYLASE RLPA"/>
    <property type="match status" value="1"/>
</dbReference>
<reference evidence="7 8" key="1">
    <citation type="submission" date="2023-09" db="EMBL/GenBank/DDBJ databases">
        <authorList>
            <person name="Qi X."/>
        </authorList>
    </citation>
    <scope>NUCLEOTIDE SEQUENCE [LARGE SCALE GENOMIC DNA]</scope>
    <source>
        <strain evidence="7 8">S1-1</strain>
    </source>
</reference>
<evidence type="ECO:0000256" key="5">
    <source>
        <dbReference type="RuleBase" id="RU003495"/>
    </source>
</evidence>
<dbReference type="NCBIfam" id="TIGR00413">
    <property type="entry name" value="rlpA"/>
    <property type="match status" value="1"/>
</dbReference>
<dbReference type="InterPro" id="IPR007730">
    <property type="entry name" value="SPOR-like_dom"/>
</dbReference>
<evidence type="ECO:0000256" key="1">
    <source>
        <dbReference type="ARBA" id="ARBA00022729"/>
    </source>
</evidence>
<dbReference type="CDD" id="cd22268">
    <property type="entry name" value="DPBB_RlpA-like"/>
    <property type="match status" value="1"/>
</dbReference>
<keyword evidence="3 4" id="KW-0961">Cell wall biogenesis/degradation</keyword>
<evidence type="ECO:0000313" key="7">
    <source>
        <dbReference type="EMBL" id="WOH37554.1"/>
    </source>
</evidence>
<keyword evidence="4" id="KW-1003">Cell membrane</keyword>
<keyword evidence="1" id="KW-0732">Signal</keyword>
<evidence type="ECO:0000259" key="6">
    <source>
        <dbReference type="PROSITE" id="PS51724"/>
    </source>
</evidence>
<comment type="similarity">
    <text evidence="4 5">Belongs to the RlpA family.</text>
</comment>
<keyword evidence="8" id="KW-1185">Reference proteome</keyword>
<dbReference type="RefSeq" id="WP_348396341.1">
    <property type="nucleotide sequence ID" value="NZ_CP136600.1"/>
</dbReference>
<keyword evidence="4" id="KW-0472">Membrane</keyword>
<dbReference type="Gene3D" id="3.30.70.1070">
    <property type="entry name" value="Sporulation related repeat"/>
    <property type="match status" value="1"/>
</dbReference>
<dbReference type="SUPFAM" id="SSF110997">
    <property type="entry name" value="Sporulation related repeat"/>
    <property type="match status" value="1"/>
</dbReference>
<proteinExistence type="inferred from homology"/>
<evidence type="ECO:0000256" key="2">
    <source>
        <dbReference type="ARBA" id="ARBA00023239"/>
    </source>
</evidence>
<keyword evidence="4" id="KW-0449">Lipoprotein</keyword>
<dbReference type="InterPro" id="IPR009009">
    <property type="entry name" value="RlpA-like_DPBB"/>
</dbReference>
<dbReference type="InterPro" id="IPR012997">
    <property type="entry name" value="RplA"/>
</dbReference>
<keyword evidence="2 4" id="KW-0456">Lyase</keyword>
<gene>
    <name evidence="4" type="primary">rlpA</name>
    <name evidence="7" type="ORF">RI844_19670</name>
</gene>
<dbReference type="Gene3D" id="2.40.40.10">
    <property type="entry name" value="RlpA-like domain"/>
    <property type="match status" value="1"/>
</dbReference>
<evidence type="ECO:0000256" key="3">
    <source>
        <dbReference type="ARBA" id="ARBA00023316"/>
    </source>
</evidence>
<dbReference type="Proteomes" id="UP001301442">
    <property type="component" value="Chromosome"/>
</dbReference>
<dbReference type="EMBL" id="CP136600">
    <property type="protein sequence ID" value="WOH37554.1"/>
    <property type="molecule type" value="Genomic_DNA"/>
</dbReference>
<dbReference type="PROSITE" id="PS51724">
    <property type="entry name" value="SPOR"/>
    <property type="match status" value="1"/>
</dbReference>
<dbReference type="InterPro" id="IPR034718">
    <property type="entry name" value="RlpA"/>
</dbReference>
<evidence type="ECO:0000256" key="4">
    <source>
        <dbReference type="HAMAP-Rule" id="MF_02071"/>
    </source>
</evidence>
<organism evidence="7 8">
    <name type="scientific">Thalassotalea fonticola</name>
    <dbReference type="NCBI Taxonomy" id="3065649"/>
    <lineage>
        <taxon>Bacteria</taxon>
        <taxon>Pseudomonadati</taxon>
        <taxon>Pseudomonadota</taxon>
        <taxon>Gammaproteobacteria</taxon>
        <taxon>Alteromonadales</taxon>
        <taxon>Colwelliaceae</taxon>
        <taxon>Thalassotalea</taxon>
    </lineage>
</organism>
<accession>A0ABZ0GNS7</accession>
<dbReference type="InterPro" id="IPR036908">
    <property type="entry name" value="RlpA-like_sf"/>
</dbReference>
<feature type="domain" description="SPOR" evidence="6">
    <location>
        <begin position="239"/>
        <end position="315"/>
    </location>
</feature>
<dbReference type="InterPro" id="IPR036680">
    <property type="entry name" value="SPOR-like_sf"/>
</dbReference>
<protein>
    <recommendedName>
        <fullName evidence="4">Endolytic peptidoglycan transglycosylase RlpA</fullName>
        <ecNumber evidence="4">4.2.2.-</ecNumber>
    </recommendedName>
</protein>
<comment type="subcellular location">
    <subcellularLocation>
        <location evidence="4">Cell membrane</location>
        <topology evidence="4">Lipid-anchor</topology>
    </subcellularLocation>
</comment>
<evidence type="ECO:0000313" key="8">
    <source>
        <dbReference type="Proteomes" id="UP001301442"/>
    </source>
</evidence>
<sequence>MPLAKPILLVFIFFTLVACQSNSRYSQTHDSIPTRLPTELELKEPVPKVVAPSRGGNKNYQVFGKPYSVLKTAEGYKATGTASWYGKKFHGHLTSNGEIYDMYAFSAAHKALPLPTYVQVTNLANNKSVIVRVNDRGPFHQDRLIDLSYSAAYKLGMLNKGTAKVSIEAITQSNLAKFTKPVFSNDIIATNTIERLPELEAISVTTGSRPAAQSNRSIQPINTPVKLSSSTPVTKTATMLTNFKPYIHVLVTRDKLLANNTAKGIQFLLQVPVKLSEKNELFRVQVGPINNANEAKILLANLQKQGYPEAYPLRSPK</sequence>
<dbReference type="PROSITE" id="PS51257">
    <property type="entry name" value="PROKAR_LIPOPROTEIN"/>
    <property type="match status" value="1"/>
</dbReference>
<keyword evidence="4" id="KW-0564">Palmitate</keyword>